<evidence type="ECO:0000313" key="1">
    <source>
        <dbReference type="EMBL" id="KAL3307148.1"/>
    </source>
</evidence>
<dbReference type="AlphaFoldDB" id="A0ABD2PIH2"/>
<dbReference type="EMBL" id="JBJKFK010008173">
    <property type="protein sequence ID" value="KAL3307148.1"/>
    <property type="molecule type" value="Genomic_DNA"/>
</dbReference>
<protein>
    <submittedName>
        <fullName evidence="1">Uncharacterized protein</fullName>
    </submittedName>
</protein>
<accession>A0ABD2PIH2</accession>
<sequence length="82" mass="9232">MEGYLRARQITSEHDRFHELLSCLDTSVAKELHSQLQDLESTERPYTDAIGALARHYTASLADTLNGVPLIRLDKILPALKI</sequence>
<dbReference type="Proteomes" id="UP001626550">
    <property type="component" value="Unassembled WGS sequence"/>
</dbReference>
<evidence type="ECO:0000313" key="2">
    <source>
        <dbReference type="Proteomes" id="UP001626550"/>
    </source>
</evidence>
<reference evidence="1 2" key="1">
    <citation type="submission" date="2024-11" db="EMBL/GenBank/DDBJ databases">
        <title>Adaptive evolution of stress response genes in parasites aligns with host niche diversity.</title>
        <authorList>
            <person name="Hahn C."/>
            <person name="Resl P."/>
        </authorList>
    </citation>
    <scope>NUCLEOTIDE SEQUENCE [LARGE SCALE GENOMIC DNA]</scope>
    <source>
        <strain evidence="1">EGGRZ-B1_66</strain>
        <tissue evidence="1">Body</tissue>
    </source>
</reference>
<comment type="caution">
    <text evidence="1">The sequence shown here is derived from an EMBL/GenBank/DDBJ whole genome shotgun (WGS) entry which is preliminary data.</text>
</comment>
<keyword evidence="2" id="KW-1185">Reference proteome</keyword>
<name>A0ABD2PIH2_9PLAT</name>
<organism evidence="1 2">
    <name type="scientific">Cichlidogyrus casuarinus</name>
    <dbReference type="NCBI Taxonomy" id="1844966"/>
    <lineage>
        <taxon>Eukaryota</taxon>
        <taxon>Metazoa</taxon>
        <taxon>Spiralia</taxon>
        <taxon>Lophotrochozoa</taxon>
        <taxon>Platyhelminthes</taxon>
        <taxon>Monogenea</taxon>
        <taxon>Monopisthocotylea</taxon>
        <taxon>Dactylogyridea</taxon>
        <taxon>Ancyrocephalidae</taxon>
        <taxon>Cichlidogyrus</taxon>
    </lineage>
</organism>
<proteinExistence type="predicted"/>
<gene>
    <name evidence="1" type="ORF">Ciccas_014345</name>
</gene>